<evidence type="ECO:0000256" key="5">
    <source>
        <dbReference type="ARBA" id="ARBA00022741"/>
    </source>
</evidence>
<dbReference type="SMART" id="SM00387">
    <property type="entry name" value="HATPase_c"/>
    <property type="match status" value="1"/>
</dbReference>
<dbReference type="InterPro" id="IPR035965">
    <property type="entry name" value="PAS-like_dom_sf"/>
</dbReference>
<dbReference type="NCBIfam" id="TIGR00229">
    <property type="entry name" value="sensory_box"/>
    <property type="match status" value="3"/>
</dbReference>
<comment type="catalytic activity">
    <reaction evidence="1">
        <text>ATP + protein L-histidine = ADP + protein N-phospho-L-histidine.</text>
        <dbReference type="EC" id="2.7.13.3"/>
    </reaction>
</comment>
<evidence type="ECO:0000256" key="4">
    <source>
        <dbReference type="ARBA" id="ARBA00022679"/>
    </source>
</evidence>
<dbReference type="GO" id="GO:0000155">
    <property type="term" value="F:phosphorelay sensor kinase activity"/>
    <property type="evidence" value="ECO:0007669"/>
    <property type="project" value="InterPro"/>
</dbReference>
<feature type="domain" description="PAC" evidence="11">
    <location>
        <begin position="238"/>
        <end position="290"/>
    </location>
</feature>
<dbReference type="Pfam" id="PF00989">
    <property type="entry name" value="PAS"/>
    <property type="match status" value="1"/>
</dbReference>
<dbReference type="CDD" id="cd00082">
    <property type="entry name" value="HisKA"/>
    <property type="match status" value="1"/>
</dbReference>
<evidence type="ECO:0000259" key="9">
    <source>
        <dbReference type="PROSITE" id="PS50109"/>
    </source>
</evidence>
<evidence type="ECO:0000256" key="1">
    <source>
        <dbReference type="ARBA" id="ARBA00000085"/>
    </source>
</evidence>
<dbReference type="PANTHER" id="PTHR43065">
    <property type="entry name" value="SENSOR HISTIDINE KINASE"/>
    <property type="match status" value="1"/>
</dbReference>
<name>A0A2Z6AVF5_9BACT</name>
<dbReference type="InterPro" id="IPR036097">
    <property type="entry name" value="HisK_dim/P_sf"/>
</dbReference>
<dbReference type="AlphaFoldDB" id="A0A2Z6AVF5"/>
<protein>
    <recommendedName>
        <fullName evidence="2">histidine kinase</fullName>
        <ecNumber evidence="2">2.7.13.3</ecNumber>
    </recommendedName>
</protein>
<evidence type="ECO:0000259" key="11">
    <source>
        <dbReference type="PROSITE" id="PS50113"/>
    </source>
</evidence>
<proteinExistence type="predicted"/>
<feature type="domain" description="Histidine kinase" evidence="9">
    <location>
        <begin position="421"/>
        <end position="641"/>
    </location>
</feature>
<dbReference type="InterPro" id="IPR036890">
    <property type="entry name" value="HATPase_C_sf"/>
</dbReference>
<evidence type="ECO:0000256" key="2">
    <source>
        <dbReference type="ARBA" id="ARBA00012438"/>
    </source>
</evidence>
<dbReference type="EMBL" id="AP017378">
    <property type="protein sequence ID" value="BBD07200.1"/>
    <property type="molecule type" value="Genomic_DNA"/>
</dbReference>
<dbReference type="GO" id="GO:0006355">
    <property type="term" value="P:regulation of DNA-templated transcription"/>
    <property type="evidence" value="ECO:0007669"/>
    <property type="project" value="InterPro"/>
</dbReference>
<keyword evidence="8" id="KW-0902">Two-component regulatory system</keyword>
<keyword evidence="13" id="KW-1185">Reference proteome</keyword>
<keyword evidence="7" id="KW-0067">ATP-binding</keyword>
<evidence type="ECO:0000256" key="7">
    <source>
        <dbReference type="ARBA" id="ARBA00022840"/>
    </source>
</evidence>
<dbReference type="InterPro" id="IPR003661">
    <property type="entry name" value="HisK_dim/P_dom"/>
</dbReference>
<dbReference type="Gene3D" id="3.30.565.10">
    <property type="entry name" value="Histidine kinase-like ATPase, C-terminal domain"/>
    <property type="match status" value="1"/>
</dbReference>
<evidence type="ECO:0000256" key="8">
    <source>
        <dbReference type="ARBA" id="ARBA00023012"/>
    </source>
</evidence>
<keyword evidence="6 12" id="KW-0418">Kinase</keyword>
<keyword evidence="3" id="KW-0597">Phosphoprotein</keyword>
<evidence type="ECO:0000259" key="10">
    <source>
        <dbReference type="PROSITE" id="PS50112"/>
    </source>
</evidence>
<organism evidence="12 13">
    <name type="scientific">Desulfovibrio ferrophilus</name>
    <dbReference type="NCBI Taxonomy" id="241368"/>
    <lineage>
        <taxon>Bacteria</taxon>
        <taxon>Pseudomonadati</taxon>
        <taxon>Thermodesulfobacteriota</taxon>
        <taxon>Desulfovibrionia</taxon>
        <taxon>Desulfovibrionales</taxon>
        <taxon>Desulfovibrionaceae</taxon>
        <taxon>Desulfovibrio</taxon>
    </lineage>
</organism>
<dbReference type="InterPro" id="IPR003594">
    <property type="entry name" value="HATPase_dom"/>
</dbReference>
<feature type="domain" description="PAS" evidence="10">
    <location>
        <begin position="291"/>
        <end position="333"/>
    </location>
</feature>
<reference evidence="12 13" key="1">
    <citation type="journal article" date="2018" name="Sci. Adv.">
        <title>Multi-heme cytochromes provide a pathway for survival in energy-limited environments.</title>
        <authorList>
            <person name="Deng X."/>
            <person name="Dohmae N."/>
            <person name="Nealson K.H."/>
            <person name="Hashimoto K."/>
            <person name="Okamoto A."/>
        </authorList>
    </citation>
    <scope>NUCLEOTIDE SEQUENCE [LARGE SCALE GENOMIC DNA]</scope>
    <source>
        <strain evidence="12 13">IS5</strain>
    </source>
</reference>
<dbReference type="PROSITE" id="PS50113">
    <property type="entry name" value="PAC"/>
    <property type="match status" value="1"/>
</dbReference>
<dbReference type="InterPro" id="IPR000700">
    <property type="entry name" value="PAS-assoc_C"/>
</dbReference>
<dbReference type="PANTHER" id="PTHR43065:SF10">
    <property type="entry name" value="PEROXIDE STRESS-ACTIVATED HISTIDINE KINASE MAK3"/>
    <property type="match status" value="1"/>
</dbReference>
<dbReference type="Proteomes" id="UP000269883">
    <property type="component" value="Chromosome"/>
</dbReference>
<dbReference type="SMART" id="SM00091">
    <property type="entry name" value="PAS"/>
    <property type="match status" value="3"/>
</dbReference>
<accession>A0A2Z6AVF5</accession>
<dbReference type="Pfam" id="PF00512">
    <property type="entry name" value="HisKA"/>
    <property type="match status" value="1"/>
</dbReference>
<dbReference type="SUPFAM" id="SSF55874">
    <property type="entry name" value="ATPase domain of HSP90 chaperone/DNA topoisomerase II/histidine kinase"/>
    <property type="match status" value="1"/>
</dbReference>
<evidence type="ECO:0000313" key="13">
    <source>
        <dbReference type="Proteomes" id="UP000269883"/>
    </source>
</evidence>
<dbReference type="PROSITE" id="PS50109">
    <property type="entry name" value="HIS_KIN"/>
    <property type="match status" value="1"/>
</dbReference>
<dbReference type="InterPro" id="IPR004358">
    <property type="entry name" value="Sig_transdc_His_kin-like_C"/>
</dbReference>
<dbReference type="InterPro" id="IPR013767">
    <property type="entry name" value="PAS_fold"/>
</dbReference>
<dbReference type="SUPFAM" id="SSF47384">
    <property type="entry name" value="Homodimeric domain of signal transducing histidine kinase"/>
    <property type="match status" value="1"/>
</dbReference>
<evidence type="ECO:0000256" key="6">
    <source>
        <dbReference type="ARBA" id="ARBA00022777"/>
    </source>
</evidence>
<dbReference type="EC" id="2.7.13.3" evidence="2"/>
<dbReference type="InterPro" id="IPR000014">
    <property type="entry name" value="PAS"/>
</dbReference>
<dbReference type="SMART" id="SM00388">
    <property type="entry name" value="HisKA"/>
    <property type="match status" value="1"/>
</dbReference>
<dbReference type="GO" id="GO:0005524">
    <property type="term" value="F:ATP binding"/>
    <property type="evidence" value="ECO:0007669"/>
    <property type="project" value="UniProtKB-KW"/>
</dbReference>
<keyword evidence="4" id="KW-0808">Transferase</keyword>
<sequence length="648" mass="72079">MGKPGDSDFDMIEEPLDGHGHFVAAKMDLECGAEGSLLSMPSYDLLPDPVLAFEMLADGLPGKILFANQIFLERMGYDAKTLALTPPVALHHQSRYPFFEQGVRDLQAMGTLTAETLLLSASGREISMEVNARYVQLNGRPASLVVYRDLSRRKMVEQALQTARLNYQRIFDMAVQGVFQSTLGGRFIKVNPAMARMLGYASPEELVLTIKDMRFDLYASPEDRERYLDILRSSGEVERFETRFKCKNGSEIWVSLSTRLISGDTALDSFIEGFCIEITERKEAEEALRESEALHRVMLMSLSDTVCISDEAGRFTYISPNTERLFGLSPEEVGNLGTVQALLGGLLIETSELDERGEVPNVEVEVPVGEHRRTLLVTVKRVDICGGTRLYACRDVTENKELHAEAMRAAHLASLGELAAGVAHEINNPINGIVLWAEYLQDEAPDLGDAEDAPERILKQGERVAAIVRNLLSFARKPDDEAGPVDVREILEDSLGLTRARMEKDGIILELYAKSPMPRIKGRDQEVQQVFVNLLSNARDALNARYAERHPAKRLAISLKAIERDGVSYVRATFTDFGIGIPSRDKERIFNPFYSTKPKHQGTGLGLSTSHRIMADLGGRLAIHSEEKSYTRAVVEFPVWNDTEGVGK</sequence>
<dbReference type="Pfam" id="PF13426">
    <property type="entry name" value="PAS_9"/>
    <property type="match status" value="1"/>
</dbReference>
<dbReference type="CDD" id="cd00130">
    <property type="entry name" value="PAS"/>
    <property type="match status" value="2"/>
</dbReference>
<evidence type="ECO:0000313" key="12">
    <source>
        <dbReference type="EMBL" id="BBD07200.1"/>
    </source>
</evidence>
<dbReference type="Gene3D" id="3.30.450.20">
    <property type="entry name" value="PAS domain"/>
    <property type="match status" value="3"/>
</dbReference>
<dbReference type="SUPFAM" id="SSF55785">
    <property type="entry name" value="PYP-like sensor domain (PAS domain)"/>
    <property type="match status" value="3"/>
</dbReference>
<gene>
    <name evidence="12" type="ORF">DFE_0474</name>
</gene>
<dbReference type="PROSITE" id="PS50112">
    <property type="entry name" value="PAS"/>
    <property type="match status" value="2"/>
</dbReference>
<evidence type="ECO:0000256" key="3">
    <source>
        <dbReference type="ARBA" id="ARBA00022553"/>
    </source>
</evidence>
<dbReference type="Gene3D" id="1.10.287.130">
    <property type="match status" value="1"/>
</dbReference>
<feature type="domain" description="PAS" evidence="10">
    <location>
        <begin position="163"/>
        <end position="238"/>
    </location>
</feature>
<dbReference type="InterPro" id="IPR005467">
    <property type="entry name" value="His_kinase_dom"/>
</dbReference>
<dbReference type="KEGG" id="dfl:DFE_0474"/>
<dbReference type="PRINTS" id="PR00344">
    <property type="entry name" value="BCTRLSENSOR"/>
</dbReference>
<dbReference type="RefSeq" id="WP_172961595.1">
    <property type="nucleotide sequence ID" value="NZ_AP017378.1"/>
</dbReference>
<keyword evidence="5" id="KW-0547">Nucleotide-binding</keyword>
<dbReference type="Pfam" id="PF02518">
    <property type="entry name" value="HATPase_c"/>
    <property type="match status" value="1"/>
</dbReference>